<dbReference type="EMBL" id="KN822981">
    <property type="protein sequence ID" value="KIO29557.1"/>
    <property type="molecule type" value="Genomic_DNA"/>
</dbReference>
<dbReference type="Proteomes" id="UP000054248">
    <property type="component" value="Unassembled WGS sequence"/>
</dbReference>
<evidence type="ECO:0000313" key="1">
    <source>
        <dbReference type="EMBL" id="KIO29557.1"/>
    </source>
</evidence>
<keyword evidence="2" id="KW-1185">Reference proteome</keyword>
<organism evidence="1 2">
    <name type="scientific">Tulasnella calospora MUT 4182</name>
    <dbReference type="NCBI Taxonomy" id="1051891"/>
    <lineage>
        <taxon>Eukaryota</taxon>
        <taxon>Fungi</taxon>
        <taxon>Dikarya</taxon>
        <taxon>Basidiomycota</taxon>
        <taxon>Agaricomycotina</taxon>
        <taxon>Agaricomycetes</taxon>
        <taxon>Cantharellales</taxon>
        <taxon>Tulasnellaceae</taxon>
        <taxon>Tulasnella</taxon>
    </lineage>
</organism>
<name>A0A0C3M793_9AGAM</name>
<dbReference type="AlphaFoldDB" id="A0A0C3M793"/>
<accession>A0A0C3M793</accession>
<reference evidence="2" key="2">
    <citation type="submission" date="2015-01" db="EMBL/GenBank/DDBJ databases">
        <title>Evolutionary Origins and Diversification of the Mycorrhizal Mutualists.</title>
        <authorList>
            <consortium name="DOE Joint Genome Institute"/>
            <consortium name="Mycorrhizal Genomics Consortium"/>
            <person name="Kohler A."/>
            <person name="Kuo A."/>
            <person name="Nagy L.G."/>
            <person name="Floudas D."/>
            <person name="Copeland A."/>
            <person name="Barry K.W."/>
            <person name="Cichocki N."/>
            <person name="Veneault-Fourrey C."/>
            <person name="LaButti K."/>
            <person name="Lindquist E.A."/>
            <person name="Lipzen A."/>
            <person name="Lundell T."/>
            <person name="Morin E."/>
            <person name="Murat C."/>
            <person name="Riley R."/>
            <person name="Ohm R."/>
            <person name="Sun H."/>
            <person name="Tunlid A."/>
            <person name="Henrissat B."/>
            <person name="Grigoriev I.V."/>
            <person name="Hibbett D.S."/>
            <person name="Martin F."/>
        </authorList>
    </citation>
    <scope>NUCLEOTIDE SEQUENCE [LARGE SCALE GENOMIC DNA]</scope>
    <source>
        <strain evidence="2">MUT 4182</strain>
    </source>
</reference>
<sequence length="115" mass="12811">MRNTHEWEESAGAFDVTAPENVVRDLFLSECCGDAVRVITTNEDDEDNGLGMPWIDTVYPRGEHCYRGPHVADPHRAIPFYNGFTLVECGTLGCARHAGKGEKLLKEYTANSRNP</sequence>
<dbReference type="HOGENOM" id="CLU_2110738_0_0_1"/>
<protein>
    <submittedName>
        <fullName evidence="1">Uncharacterized protein</fullName>
    </submittedName>
</protein>
<proteinExistence type="predicted"/>
<evidence type="ECO:0000313" key="2">
    <source>
        <dbReference type="Proteomes" id="UP000054248"/>
    </source>
</evidence>
<gene>
    <name evidence="1" type="ORF">M407DRAFT_21296</name>
</gene>
<reference evidence="1 2" key="1">
    <citation type="submission" date="2014-04" db="EMBL/GenBank/DDBJ databases">
        <authorList>
            <consortium name="DOE Joint Genome Institute"/>
            <person name="Kuo A."/>
            <person name="Girlanda M."/>
            <person name="Perotto S."/>
            <person name="Kohler A."/>
            <person name="Nagy L.G."/>
            <person name="Floudas D."/>
            <person name="Copeland A."/>
            <person name="Barry K.W."/>
            <person name="Cichocki N."/>
            <person name="Veneault-Fourrey C."/>
            <person name="LaButti K."/>
            <person name="Lindquist E.A."/>
            <person name="Lipzen A."/>
            <person name="Lundell T."/>
            <person name="Morin E."/>
            <person name="Murat C."/>
            <person name="Sun H."/>
            <person name="Tunlid A."/>
            <person name="Henrissat B."/>
            <person name="Grigoriev I.V."/>
            <person name="Hibbett D.S."/>
            <person name="Martin F."/>
            <person name="Nordberg H.P."/>
            <person name="Cantor M.N."/>
            <person name="Hua S.X."/>
        </authorList>
    </citation>
    <scope>NUCLEOTIDE SEQUENCE [LARGE SCALE GENOMIC DNA]</scope>
    <source>
        <strain evidence="1 2">MUT 4182</strain>
    </source>
</reference>
<dbReference type="OrthoDB" id="3145722at2759"/>